<reference evidence="4" key="1">
    <citation type="submission" date="2025-08" db="UniProtKB">
        <authorList>
            <consortium name="RefSeq"/>
        </authorList>
    </citation>
    <scope>IDENTIFICATION</scope>
</reference>
<dbReference type="InterPro" id="IPR036872">
    <property type="entry name" value="CH_dom_sf"/>
</dbReference>
<dbReference type="InterPro" id="IPR050540">
    <property type="entry name" value="F-actin_Monoox_Mical"/>
</dbReference>
<dbReference type="SUPFAM" id="SSF47576">
    <property type="entry name" value="Calponin-homology domain, CH-domain"/>
    <property type="match status" value="1"/>
</dbReference>
<dbReference type="Proteomes" id="UP000695022">
    <property type="component" value="Unplaced"/>
</dbReference>
<dbReference type="PROSITE" id="PS50021">
    <property type="entry name" value="CH"/>
    <property type="match status" value="1"/>
</dbReference>
<dbReference type="Gene3D" id="1.10.418.10">
    <property type="entry name" value="Calponin-like domain"/>
    <property type="match status" value="1"/>
</dbReference>
<proteinExistence type="predicted"/>
<dbReference type="InterPro" id="IPR022189">
    <property type="entry name" value="SMTN"/>
</dbReference>
<feature type="region of interest" description="Disordered" evidence="1">
    <location>
        <begin position="129"/>
        <end position="217"/>
    </location>
</feature>
<evidence type="ECO:0000259" key="2">
    <source>
        <dbReference type="PROSITE" id="PS50021"/>
    </source>
</evidence>
<feature type="region of interest" description="Disordered" evidence="1">
    <location>
        <begin position="35"/>
        <end position="70"/>
    </location>
</feature>
<feature type="domain" description="Calponin-homology (CH)" evidence="2">
    <location>
        <begin position="224"/>
        <end position="331"/>
    </location>
</feature>
<evidence type="ECO:0000313" key="4">
    <source>
        <dbReference type="RefSeq" id="XP_014662428.1"/>
    </source>
</evidence>
<dbReference type="CDD" id="cd21200">
    <property type="entry name" value="CH_SMTN-like"/>
    <property type="match status" value="1"/>
</dbReference>
<dbReference type="InterPro" id="IPR001715">
    <property type="entry name" value="CH_dom"/>
</dbReference>
<dbReference type="SMART" id="SM00033">
    <property type="entry name" value="CH"/>
    <property type="match status" value="1"/>
</dbReference>
<dbReference type="Pfam" id="PF00307">
    <property type="entry name" value="CH"/>
    <property type="match status" value="1"/>
</dbReference>
<feature type="compositionally biased region" description="Low complexity" evidence="1">
    <location>
        <begin position="171"/>
        <end position="181"/>
    </location>
</feature>
<feature type="compositionally biased region" description="Basic and acidic residues" evidence="1">
    <location>
        <begin position="40"/>
        <end position="70"/>
    </location>
</feature>
<dbReference type="GeneID" id="106805378"/>
<dbReference type="RefSeq" id="XP_014662428.1">
    <property type="nucleotide sequence ID" value="XM_014806942.1"/>
</dbReference>
<organism evidence="3 4">
    <name type="scientific">Priapulus caudatus</name>
    <name type="common">Priapulid worm</name>
    <dbReference type="NCBI Taxonomy" id="37621"/>
    <lineage>
        <taxon>Eukaryota</taxon>
        <taxon>Metazoa</taxon>
        <taxon>Ecdysozoa</taxon>
        <taxon>Scalidophora</taxon>
        <taxon>Priapulida</taxon>
        <taxon>Priapulimorpha</taxon>
        <taxon>Priapulimorphida</taxon>
        <taxon>Priapulidae</taxon>
        <taxon>Priapulus</taxon>
    </lineage>
</organism>
<gene>
    <name evidence="4" type="primary">LOC106805378</name>
</gene>
<dbReference type="PANTHER" id="PTHR23167:SF88">
    <property type="entry name" value="CALPONIN-HOMOLOGY (CH) DOMAIN-CONTAINING PROTEIN"/>
    <property type="match status" value="1"/>
</dbReference>
<accession>A0ABM1DR57</accession>
<sequence>MDDVDKIEDIEKLQKLLDDTEDFDNRRKIRNRLRELKKKRSDEREAQSRKHDQLREDRLKGKSIDAAKRKTEELTRMKSGESVGAKNIGVMQEQIARGLDDADKRKAEELKRFAETAKHDSVGLTKKTTVTTTTGKDGGKKTSTKTTVKSNDPKDVQKVADMMSQPGAKGSGKLTVTTTKTATKDGKTSTQTTTSTKPIGSPSSLSPTSPGGGKEAVGLVRNPSAVKEMLLAWAQAMTKGYEHVEITNFSSSWATGMAFCALIHHFFPKAFNYTRLNPKNRKGNFKLGFKVAEDLADVYPLLDPEDMVLMGNKPDWKCVFTYVQALYRGLHDKKPDV</sequence>
<feature type="compositionally biased region" description="Low complexity" evidence="1">
    <location>
        <begin position="188"/>
        <end position="209"/>
    </location>
</feature>
<evidence type="ECO:0000313" key="3">
    <source>
        <dbReference type="Proteomes" id="UP000695022"/>
    </source>
</evidence>
<dbReference type="PANTHER" id="PTHR23167">
    <property type="entry name" value="CALPONIN HOMOLOGY DOMAIN-CONTAINING PROTEIN DDB_G0272472-RELATED"/>
    <property type="match status" value="1"/>
</dbReference>
<protein>
    <submittedName>
        <fullName evidence="4">Smoothelin-like</fullName>
    </submittedName>
</protein>
<dbReference type="Pfam" id="PF12510">
    <property type="entry name" value="Smoothelin"/>
    <property type="match status" value="1"/>
</dbReference>
<evidence type="ECO:0000256" key="1">
    <source>
        <dbReference type="SAM" id="MobiDB-lite"/>
    </source>
</evidence>
<keyword evidence="3" id="KW-1185">Reference proteome</keyword>
<name>A0ABM1DR57_PRICU</name>